<gene>
    <name evidence="5" type="ORF">F3Y22_tig00110114pilonHSYRG00366</name>
</gene>
<name>A0A6A3BME4_HIBSY</name>
<evidence type="ECO:0000256" key="4">
    <source>
        <dbReference type="SAM" id="MobiDB-lite"/>
    </source>
</evidence>
<dbReference type="Proteomes" id="UP000436088">
    <property type="component" value="Unassembled WGS sequence"/>
</dbReference>
<dbReference type="Gene3D" id="2.130.10.10">
    <property type="entry name" value="YVTN repeat-like/Quinoprotein amine dehydrogenase"/>
    <property type="match status" value="1"/>
</dbReference>
<proteinExistence type="predicted"/>
<dbReference type="PANTHER" id="PTHR15496:SF2">
    <property type="entry name" value="GENERAL TRANSCRIPTION FACTOR 3C POLYPEPTIDE 4"/>
    <property type="match status" value="1"/>
</dbReference>
<dbReference type="PANTHER" id="PTHR15496">
    <property type="entry name" value="GENERAL TRANSCRIPTION FACTOR 3C POLYPEPTIDE 4 FAMILY"/>
    <property type="match status" value="1"/>
</dbReference>
<evidence type="ECO:0000313" key="5">
    <source>
        <dbReference type="EMBL" id="KAE8716588.1"/>
    </source>
</evidence>
<dbReference type="PROSITE" id="PS00678">
    <property type="entry name" value="WD_REPEATS_1"/>
    <property type="match status" value="1"/>
</dbReference>
<dbReference type="GO" id="GO:0000127">
    <property type="term" value="C:transcription factor TFIIIC complex"/>
    <property type="evidence" value="ECO:0007669"/>
    <property type="project" value="InterPro"/>
</dbReference>
<accession>A0A6A3BME4</accession>
<protein>
    <submittedName>
        <fullName evidence="5">SER/ARG-rich protein 34A</fullName>
    </submittedName>
</protein>
<dbReference type="InterPro" id="IPR015943">
    <property type="entry name" value="WD40/YVTN_repeat-like_dom_sf"/>
</dbReference>
<dbReference type="GO" id="GO:0004402">
    <property type="term" value="F:histone acetyltransferase activity"/>
    <property type="evidence" value="ECO:0007669"/>
    <property type="project" value="InterPro"/>
</dbReference>
<feature type="repeat" description="WD" evidence="3">
    <location>
        <begin position="293"/>
        <end position="334"/>
    </location>
</feature>
<dbReference type="AlphaFoldDB" id="A0A6A3BME4"/>
<feature type="compositionally biased region" description="Basic and acidic residues" evidence="4">
    <location>
        <begin position="71"/>
        <end position="84"/>
    </location>
</feature>
<dbReference type="PROSITE" id="PS50082">
    <property type="entry name" value="WD_REPEATS_2"/>
    <property type="match status" value="1"/>
</dbReference>
<dbReference type="InterPro" id="IPR036322">
    <property type="entry name" value="WD40_repeat_dom_sf"/>
</dbReference>
<dbReference type="EMBL" id="VEPZ02000843">
    <property type="protein sequence ID" value="KAE8716588.1"/>
    <property type="molecule type" value="Genomic_DNA"/>
</dbReference>
<dbReference type="InterPro" id="IPR001680">
    <property type="entry name" value="WD40_rpt"/>
</dbReference>
<feature type="region of interest" description="Disordered" evidence="4">
    <location>
        <begin position="57"/>
        <end position="101"/>
    </location>
</feature>
<keyword evidence="2" id="KW-0677">Repeat</keyword>
<keyword evidence="6" id="KW-1185">Reference proteome</keyword>
<evidence type="ECO:0000313" key="6">
    <source>
        <dbReference type="Proteomes" id="UP000436088"/>
    </source>
</evidence>
<dbReference type="InterPro" id="IPR019775">
    <property type="entry name" value="WD40_repeat_CS"/>
</dbReference>
<evidence type="ECO:0000256" key="2">
    <source>
        <dbReference type="ARBA" id="ARBA00022737"/>
    </source>
</evidence>
<evidence type="ECO:0000256" key="3">
    <source>
        <dbReference type="PROSITE-ProRule" id="PRU00221"/>
    </source>
</evidence>
<reference evidence="5" key="1">
    <citation type="submission" date="2019-09" db="EMBL/GenBank/DDBJ databases">
        <title>Draft genome information of white flower Hibiscus syriacus.</title>
        <authorList>
            <person name="Kim Y.-M."/>
        </authorList>
    </citation>
    <scope>NUCLEOTIDE SEQUENCE [LARGE SCALE GENOMIC DNA]</scope>
    <source>
        <strain evidence="5">YM2019G1</strain>
    </source>
</reference>
<keyword evidence="1 3" id="KW-0853">WD repeat</keyword>
<organism evidence="5 6">
    <name type="scientific">Hibiscus syriacus</name>
    <name type="common">Rose of Sharon</name>
    <dbReference type="NCBI Taxonomy" id="106335"/>
    <lineage>
        <taxon>Eukaryota</taxon>
        <taxon>Viridiplantae</taxon>
        <taxon>Streptophyta</taxon>
        <taxon>Embryophyta</taxon>
        <taxon>Tracheophyta</taxon>
        <taxon>Spermatophyta</taxon>
        <taxon>Magnoliopsida</taxon>
        <taxon>eudicotyledons</taxon>
        <taxon>Gunneridae</taxon>
        <taxon>Pentapetalae</taxon>
        <taxon>rosids</taxon>
        <taxon>malvids</taxon>
        <taxon>Malvales</taxon>
        <taxon>Malvaceae</taxon>
        <taxon>Malvoideae</taxon>
        <taxon>Hibiscus</taxon>
    </lineage>
</organism>
<comment type="caution">
    <text evidence="5">The sequence shown here is derived from an EMBL/GenBank/DDBJ whole genome shotgun (WGS) entry which is preliminary data.</text>
</comment>
<dbReference type="SUPFAM" id="SSF50978">
    <property type="entry name" value="WD40 repeat-like"/>
    <property type="match status" value="1"/>
</dbReference>
<dbReference type="GO" id="GO:0006384">
    <property type="term" value="P:transcription initiation at RNA polymerase III promoter"/>
    <property type="evidence" value="ECO:0007669"/>
    <property type="project" value="InterPro"/>
</dbReference>
<dbReference type="InterPro" id="IPR044230">
    <property type="entry name" value="GTF3C4"/>
</dbReference>
<evidence type="ECO:0000256" key="1">
    <source>
        <dbReference type="ARBA" id="ARBA00022574"/>
    </source>
</evidence>
<sequence>MAPNSGCLLAVCTTEGRVKLYRPPFCDFGADWIEVLDITDRLYDYLASTSFEDPDIPPSEIYNPSIGEGEGPPKSRCMESEGRKSSHQTVPAIQTRGRTDNKRPEVCSLPLITADQYASRSAMLSSLVVAWSPLLKLSFEICWAPENNSSNCFSLLACGPYYGGAHWDPYGTQFLGHHDKWALLASESSSPQVLLATGSSNGSKLFGAEMQAKLMKIFLMATQEFMKSTEVNNAPFYPLKEITNIYAVPVSVLSLMPTQSLDKMLLAVGRTSGAFEVWIGDTSVKKFNKAGQYDAHDQVVTVLAWAFAGCSLYSCSKDNFVRSWNLHGSSLSEVPIPSSSPGMRSFSDIPDVFISCLGLVVSPSNLAVAMVRSFDVNQLDQMCEARLQKAVVEFFWIGGQQKDNLSSNSLEFDIEAFPCFTEKELVYWESNFLWSLKQYEHCDKPLVIWDIVAALSAFKQSAPTFVDHVLVKWLSISFVDVHVENSIGKILQHICKSFRKAASRQLHLLNIICRRVILSELKADETNNDSLNLRVDDASFTRDKLLNLWMELLSSSETEIRERLAGLSISAYKRLASSSSTSEPGHWYPLGIAQMEQWDANNNRHIHKQQKAVATKIKTHKRLMKLLLR</sequence>